<dbReference type="InterPro" id="IPR017850">
    <property type="entry name" value="Alkaline_phosphatase_core_sf"/>
</dbReference>
<accession>A0A1I1MTY7</accession>
<reference evidence="2" key="1">
    <citation type="submission" date="2016-10" db="EMBL/GenBank/DDBJ databases">
        <authorList>
            <person name="Varghese N."/>
            <person name="Submissions S."/>
        </authorList>
    </citation>
    <scope>NUCLEOTIDE SEQUENCE [LARGE SCALE GENOMIC DNA]</scope>
    <source>
        <strain evidence="2">DSM 23439</strain>
    </source>
</reference>
<dbReference type="STRING" id="402385.SAMN05421848_3131"/>
<organism evidence="1 2">
    <name type="scientific">Kushneria avicenniae</name>
    <dbReference type="NCBI Taxonomy" id="402385"/>
    <lineage>
        <taxon>Bacteria</taxon>
        <taxon>Pseudomonadati</taxon>
        <taxon>Pseudomonadota</taxon>
        <taxon>Gammaproteobacteria</taxon>
        <taxon>Oceanospirillales</taxon>
        <taxon>Halomonadaceae</taxon>
        <taxon>Kushneria</taxon>
    </lineage>
</organism>
<dbReference type="AlphaFoldDB" id="A0A1I1MTY7"/>
<dbReference type="Gene3D" id="3.40.720.10">
    <property type="entry name" value="Alkaline Phosphatase, subunit A"/>
    <property type="match status" value="2"/>
</dbReference>
<keyword evidence="2" id="KW-1185">Reference proteome</keyword>
<dbReference type="Proteomes" id="UP000199046">
    <property type="component" value="Unassembled WGS sequence"/>
</dbReference>
<evidence type="ECO:0000313" key="2">
    <source>
        <dbReference type="Proteomes" id="UP000199046"/>
    </source>
</evidence>
<evidence type="ECO:0000313" key="1">
    <source>
        <dbReference type="EMBL" id="SFC88372.1"/>
    </source>
</evidence>
<proteinExistence type="predicted"/>
<sequence length="603" mass="66406">MNDAPQPPETAMNESRKILLLGVDGLIPELVERFCAEGVLPNIQRLRDEGGSTRLLPYISTWGDTNFVTLLTGQAPGTSWVGQRHPPHGTRHLLELMRDAGKRAALVHFPESLTPADERDLCLAPFWSDKGPAPMELAPACLHTTRLDSWQVEEPDEALGWPPTGTLAHHQKHNRYAIERAGESFVAHIPAHRVAPVTVILHPEGERLRVEVAGTEMRLGVGEWSEWLALEDDHALEGKPAAVRFKLLAFDPATGDIDLLQSQVTAPAGGSGRPGLTRRLIARHGSFVSKWAVSADPSSRYFETSFEEGRYQLEWLVDSALTLLNDEGFSLFATVFRLNDETHHTSLAQCDPESRFYDCEHHERYLDVIRRSYRLLDEAVGRALAGCDDDTTFVLASDHGDVPNSHLCDIHRRLAEFNLCILDDAGRPDPGRSPAFLKDERGGLEIFVNRNLVPEREIEAVKTRILKALTTWYVDTAGGERNVVALAVKRDDAAPLGYWGEAMGDVLFAYAQGFVWGSNVRGDTVAPVTSPGANHGPQVPTARTAFASNQGIAFFHGAGVRHGDRLGMDALPRMDSVGATFARLLRLPMDSLDGQVLEGFVDE</sequence>
<dbReference type="Pfam" id="PF01663">
    <property type="entry name" value="Phosphodiest"/>
    <property type="match status" value="2"/>
</dbReference>
<dbReference type="EMBL" id="FOLY01000008">
    <property type="protein sequence ID" value="SFC88372.1"/>
    <property type="molecule type" value="Genomic_DNA"/>
</dbReference>
<gene>
    <name evidence="1" type="ORF">SAMN05421848_3131</name>
</gene>
<dbReference type="InterPro" id="IPR002591">
    <property type="entry name" value="Phosphodiest/P_Trfase"/>
</dbReference>
<name>A0A1I1MTY7_9GAMM</name>
<dbReference type="OrthoDB" id="9779418at2"/>
<dbReference type="SUPFAM" id="SSF53649">
    <property type="entry name" value="Alkaline phosphatase-like"/>
    <property type="match status" value="1"/>
</dbReference>
<protein>
    <submittedName>
        <fullName evidence="1">Type I phosphodiesterase / nucleotide pyrophosphatase</fullName>
    </submittedName>
</protein>